<dbReference type="EMBL" id="CP001778">
    <property type="protein sequence ID" value="ADD41231.1"/>
    <property type="molecule type" value="Genomic_DNA"/>
</dbReference>
<organism evidence="2 3">
    <name type="scientific">Stackebrandtia nassauensis (strain DSM 44728 / CIP 108903 / NRRL B-16338 / NBRC 102104 / LLR-40K-21)</name>
    <dbReference type="NCBI Taxonomy" id="446470"/>
    <lineage>
        <taxon>Bacteria</taxon>
        <taxon>Bacillati</taxon>
        <taxon>Actinomycetota</taxon>
        <taxon>Actinomycetes</taxon>
        <taxon>Glycomycetales</taxon>
        <taxon>Glycomycetaceae</taxon>
        <taxon>Stackebrandtia</taxon>
    </lineage>
</organism>
<dbReference type="STRING" id="446470.Snas_1527"/>
<dbReference type="HOGENOM" id="CLU_1229266_0_0_11"/>
<feature type="region of interest" description="Disordered" evidence="1">
    <location>
        <begin position="187"/>
        <end position="212"/>
    </location>
</feature>
<keyword evidence="3" id="KW-1185">Reference proteome</keyword>
<gene>
    <name evidence="2" type="ordered locus">Snas_1527</name>
</gene>
<evidence type="ECO:0000313" key="3">
    <source>
        <dbReference type="Proteomes" id="UP000000844"/>
    </source>
</evidence>
<sequence length="225" mass="22865">MPRARHDGEIAVAAGRQEPVLVAAQVIALTVDQPHPTRVTGQCGEHVESDQRVEDLGDDVGEQPALAGHVGGLAAEHQSQCLPLPPLPALAADTGQCPVRPDQPGRRHGGAPDRHQPGDPLGMAGGRGDADVPAQRYPRDQRPGVGVDGLGDGVGGGLDAEALPGTGSVAGQIDRDHRTCGGQVLGVGTPHAAAQPDAVDEDDGGGAHDCSFGSKNNATVRCVLH</sequence>
<reference evidence="2 3" key="1">
    <citation type="journal article" date="2009" name="Stand. Genomic Sci.">
        <title>Complete genome sequence of Stackebrandtia nassauensis type strain (LLR-40K-21).</title>
        <authorList>
            <person name="Munk C."/>
            <person name="Lapidus A."/>
            <person name="Copeland A."/>
            <person name="Jando M."/>
            <person name="Mayilraj S."/>
            <person name="Glavina Del Rio T."/>
            <person name="Nolan M."/>
            <person name="Chen F."/>
            <person name="Lucas S."/>
            <person name="Tice H."/>
            <person name="Cheng J.F."/>
            <person name="Han C."/>
            <person name="Detter J.C."/>
            <person name="Bruce D."/>
            <person name="Goodwin L."/>
            <person name="Chain P."/>
            <person name="Pitluck S."/>
            <person name="Goker M."/>
            <person name="Ovchinikova G."/>
            <person name="Pati A."/>
            <person name="Ivanova N."/>
            <person name="Mavromatis K."/>
            <person name="Chen A."/>
            <person name="Palaniappan K."/>
            <person name="Land M."/>
            <person name="Hauser L."/>
            <person name="Chang Y.J."/>
            <person name="Jeffries C.D."/>
            <person name="Bristow J."/>
            <person name="Eisen J.A."/>
            <person name="Markowitz V."/>
            <person name="Hugenholtz P."/>
            <person name="Kyrpides N.C."/>
            <person name="Klenk H.P."/>
        </authorList>
    </citation>
    <scope>NUCLEOTIDE SEQUENCE [LARGE SCALE GENOMIC DNA]</scope>
    <source>
        <strain evidence="3">DSM 44728 / CIP 108903 / NRRL B-16338 / NBRC 102104 / LLR-40K-21</strain>
    </source>
</reference>
<evidence type="ECO:0000313" key="2">
    <source>
        <dbReference type="EMBL" id="ADD41231.1"/>
    </source>
</evidence>
<evidence type="ECO:0000256" key="1">
    <source>
        <dbReference type="SAM" id="MobiDB-lite"/>
    </source>
</evidence>
<name>D3PW74_STANL</name>
<feature type="region of interest" description="Disordered" evidence="1">
    <location>
        <begin position="92"/>
        <end position="147"/>
    </location>
</feature>
<dbReference type="Proteomes" id="UP000000844">
    <property type="component" value="Chromosome"/>
</dbReference>
<protein>
    <submittedName>
        <fullName evidence="2">Uncharacterized protein</fullName>
    </submittedName>
</protein>
<dbReference type="KEGG" id="sna:Snas_1527"/>
<proteinExistence type="predicted"/>
<dbReference type="AlphaFoldDB" id="D3PW74"/>
<accession>D3PW74</accession>